<feature type="domain" description="MTTase N-terminal" evidence="4">
    <location>
        <begin position="40"/>
        <end position="158"/>
    </location>
</feature>
<evidence type="ECO:0000256" key="2">
    <source>
        <dbReference type="ARBA" id="ARBA00022490"/>
    </source>
</evidence>
<dbReference type="PROSITE" id="PS51918">
    <property type="entry name" value="RADICAL_SAM"/>
    <property type="match status" value="1"/>
</dbReference>
<dbReference type="InterPro" id="IPR013848">
    <property type="entry name" value="Methylthiotransferase_N"/>
</dbReference>
<dbReference type="GO" id="GO:0005829">
    <property type="term" value="C:cytosol"/>
    <property type="evidence" value="ECO:0007669"/>
    <property type="project" value="TreeGrafter"/>
</dbReference>
<keyword evidence="3" id="KW-0819">tRNA processing</keyword>
<dbReference type="GO" id="GO:0035597">
    <property type="term" value="F:tRNA-2-methylthio-N(6)-dimethylallyladenosine(37) synthase activity"/>
    <property type="evidence" value="ECO:0007669"/>
    <property type="project" value="TreeGrafter"/>
</dbReference>
<reference evidence="6" key="2">
    <citation type="journal article" date="2021" name="PeerJ">
        <title>Extensive microbial diversity within the chicken gut microbiome revealed by metagenomics and culture.</title>
        <authorList>
            <person name="Gilroy R."/>
            <person name="Ravi A."/>
            <person name="Getino M."/>
            <person name="Pursley I."/>
            <person name="Horton D.L."/>
            <person name="Alikhan N.F."/>
            <person name="Baker D."/>
            <person name="Gharbi K."/>
            <person name="Hall N."/>
            <person name="Watson M."/>
            <person name="Adriaenssens E.M."/>
            <person name="Foster-Nyarko E."/>
            <person name="Jarju S."/>
            <person name="Secka A."/>
            <person name="Antonio M."/>
            <person name="Oren A."/>
            <person name="Chaudhuri R.R."/>
            <person name="La Ragione R."/>
            <person name="Hildebrand F."/>
            <person name="Pallen M.J."/>
        </authorList>
    </citation>
    <scope>NUCLEOTIDE SEQUENCE</scope>
    <source>
        <strain evidence="6">ChiW17-6978</strain>
    </source>
</reference>
<reference evidence="6" key="1">
    <citation type="submission" date="2020-10" db="EMBL/GenBank/DDBJ databases">
        <authorList>
            <person name="Gilroy R."/>
        </authorList>
    </citation>
    <scope>NUCLEOTIDE SEQUENCE</scope>
    <source>
        <strain evidence="6">ChiW17-6978</strain>
    </source>
</reference>
<dbReference type="InterPro" id="IPR038135">
    <property type="entry name" value="Methylthiotransferase_N_sf"/>
</dbReference>
<comment type="caution">
    <text evidence="6">The sequence shown here is derived from an EMBL/GenBank/DDBJ whole genome shotgun (WGS) entry which is preliminary data.</text>
</comment>
<dbReference type="SFLD" id="SFLDS00029">
    <property type="entry name" value="Radical_SAM"/>
    <property type="match status" value="1"/>
</dbReference>
<dbReference type="PROSITE" id="PS51449">
    <property type="entry name" value="MTTASE_N"/>
    <property type="match status" value="1"/>
</dbReference>
<feature type="non-terminal residue" evidence="6">
    <location>
        <position position="268"/>
    </location>
</feature>
<dbReference type="InterPro" id="IPR058240">
    <property type="entry name" value="rSAM_sf"/>
</dbReference>
<evidence type="ECO:0000313" key="6">
    <source>
        <dbReference type="EMBL" id="HIT49489.1"/>
    </source>
</evidence>
<evidence type="ECO:0000259" key="5">
    <source>
        <dbReference type="PROSITE" id="PS51918"/>
    </source>
</evidence>
<dbReference type="InterPro" id="IPR007197">
    <property type="entry name" value="rSAM"/>
</dbReference>
<dbReference type="Proteomes" id="UP000886758">
    <property type="component" value="Unassembled WGS sequence"/>
</dbReference>
<dbReference type="GO" id="GO:0051539">
    <property type="term" value="F:4 iron, 4 sulfur cluster binding"/>
    <property type="evidence" value="ECO:0007669"/>
    <property type="project" value="UniProtKB-KW"/>
</dbReference>
<dbReference type="InterPro" id="IPR020612">
    <property type="entry name" value="Methylthiotransferase_CS"/>
</dbReference>
<dbReference type="Pfam" id="PF04055">
    <property type="entry name" value="Radical_SAM"/>
    <property type="match status" value="1"/>
</dbReference>
<protein>
    <submittedName>
        <fullName evidence="6">Radical SAM protein</fullName>
    </submittedName>
</protein>
<dbReference type="GO" id="GO:0046872">
    <property type="term" value="F:metal ion binding"/>
    <property type="evidence" value="ECO:0007669"/>
    <property type="project" value="UniProtKB-KW"/>
</dbReference>
<evidence type="ECO:0000313" key="7">
    <source>
        <dbReference type="Proteomes" id="UP000886758"/>
    </source>
</evidence>
<dbReference type="PANTHER" id="PTHR43020:SF2">
    <property type="entry name" value="MITOCHONDRIAL TRNA METHYLTHIOTRANSFERASE CDK5RAP1"/>
    <property type="match status" value="1"/>
</dbReference>
<proteinExistence type="predicted"/>
<dbReference type="PROSITE" id="PS01278">
    <property type="entry name" value="MTTASE_RADICAL"/>
    <property type="match status" value="1"/>
</dbReference>
<dbReference type="Gene3D" id="3.40.50.12160">
    <property type="entry name" value="Methylthiotransferase, N-terminal domain"/>
    <property type="match status" value="1"/>
</dbReference>
<organism evidence="6 7">
    <name type="scientific">Candidatus Pelethenecus faecipullorum</name>
    <dbReference type="NCBI Taxonomy" id="2840900"/>
    <lineage>
        <taxon>Bacteria</taxon>
        <taxon>Bacillati</taxon>
        <taxon>Mycoplasmatota</taxon>
        <taxon>Mollicutes</taxon>
        <taxon>Candidatus Pelethenecus</taxon>
    </lineage>
</organism>
<dbReference type="Pfam" id="PF00919">
    <property type="entry name" value="UPF0004"/>
    <property type="match status" value="1"/>
</dbReference>
<gene>
    <name evidence="6" type="ORF">IAD46_00530</name>
</gene>
<dbReference type="AlphaFoldDB" id="A0A9D1KJQ0"/>
<feature type="domain" description="Radical SAM core" evidence="5">
    <location>
        <begin position="181"/>
        <end position="268"/>
    </location>
</feature>
<name>A0A9D1KJQ0_9MOLU</name>
<dbReference type="FunFam" id="3.40.50.12160:FF:000006">
    <property type="entry name" value="tRNA-2-methylthio-N(6)-dimethylallyladenosine synthase"/>
    <property type="match status" value="1"/>
</dbReference>
<comment type="cofactor">
    <cofactor evidence="1">
        <name>[4Fe-4S] cluster</name>
        <dbReference type="ChEBI" id="CHEBI:49883"/>
    </cofactor>
</comment>
<evidence type="ECO:0000256" key="1">
    <source>
        <dbReference type="ARBA" id="ARBA00001966"/>
    </source>
</evidence>
<dbReference type="SUPFAM" id="SSF102114">
    <property type="entry name" value="Radical SAM enzymes"/>
    <property type="match status" value="1"/>
</dbReference>
<evidence type="ECO:0000259" key="4">
    <source>
        <dbReference type="PROSITE" id="PS51449"/>
    </source>
</evidence>
<keyword evidence="2" id="KW-0963">Cytoplasm</keyword>
<sequence>MKNVKLSMPSLKEARMRFKQEIQTVHYEMDEQYRLLGKGKTYAIFTYGCQGNEADSEVMAGILESMAYTKASDPMNADVVLLNTCAIRENAEQRIWGVLGQLKGRKREHPDMIIGIAGCMPQEEKTTEKILNSYQFIDLVIGTHNKEHLPKLLAQAYFGKAKVVEVLSTQGNILEGAPKIRESHHKAWVNIMFGCDEFCTYCIVPYTRGKERSRAKEDILEEVRTLVQEGYQEITLLGQNVNAYGKDLDGDYTFGNLLYDLDQTGIKR</sequence>
<dbReference type="PANTHER" id="PTHR43020">
    <property type="entry name" value="CDK5 REGULATORY SUBUNIT-ASSOCIATED PROTEIN 1"/>
    <property type="match status" value="1"/>
</dbReference>
<evidence type="ECO:0000256" key="3">
    <source>
        <dbReference type="ARBA" id="ARBA00022694"/>
    </source>
</evidence>
<accession>A0A9D1KJQ0</accession>
<dbReference type="Gene3D" id="3.30.750.210">
    <property type="match status" value="1"/>
</dbReference>
<dbReference type="EMBL" id="DVLF01000020">
    <property type="protein sequence ID" value="HIT49489.1"/>
    <property type="molecule type" value="Genomic_DNA"/>
</dbReference>